<organism evidence="1 2">
    <name type="scientific">Candidatus Woesebacteria bacterium GW2011_GWA2_33_28</name>
    <dbReference type="NCBI Taxonomy" id="1618561"/>
    <lineage>
        <taxon>Bacteria</taxon>
        <taxon>Candidatus Woeseibacteriota</taxon>
    </lineage>
</organism>
<name>A0A0G0A5I3_9BACT</name>
<sequence length="215" mass="25920">MTKFYPEMLSNNQLEVFKKLDFLREFNFYLAGGTSLALQLGHRTSIDFDFYCLDRFDSKILYSEIKKRFGNRVIKTLVEKDTMFCLVDNVEMSFFRYKYPLIDDKQNLFGVDLASVIDISAMKMIAVYHRPVKRDYIDIFYLLKKYKLHEIFQFVNKKYPEFNYYLTLRALSYFEDVDDKGKRSIEMTDKNFSWEDCKKYILEEVVKYQNSILKN</sequence>
<protein>
    <recommendedName>
        <fullName evidence="3">Nucleotidyl transferase, PF08843 family</fullName>
    </recommendedName>
</protein>
<comment type="caution">
    <text evidence="1">The sequence shown here is derived from an EMBL/GenBank/DDBJ whole genome shotgun (WGS) entry which is preliminary data.</text>
</comment>
<dbReference type="Proteomes" id="UP000033995">
    <property type="component" value="Unassembled WGS sequence"/>
</dbReference>
<gene>
    <name evidence="1" type="ORF">UR38_C0010G0022</name>
</gene>
<evidence type="ECO:0008006" key="3">
    <source>
        <dbReference type="Google" id="ProtNLM"/>
    </source>
</evidence>
<reference evidence="1 2" key="1">
    <citation type="journal article" date="2015" name="Nature">
        <title>rRNA introns, odd ribosomes, and small enigmatic genomes across a large radiation of phyla.</title>
        <authorList>
            <person name="Brown C.T."/>
            <person name="Hug L.A."/>
            <person name="Thomas B.C."/>
            <person name="Sharon I."/>
            <person name="Castelle C.J."/>
            <person name="Singh A."/>
            <person name="Wilkins M.J."/>
            <person name="Williams K.H."/>
            <person name="Banfield J.F."/>
        </authorList>
    </citation>
    <scope>NUCLEOTIDE SEQUENCE [LARGE SCALE GENOMIC DNA]</scope>
</reference>
<proteinExistence type="predicted"/>
<dbReference type="InterPro" id="IPR014942">
    <property type="entry name" value="AbiEii"/>
</dbReference>
<evidence type="ECO:0000313" key="1">
    <source>
        <dbReference type="EMBL" id="KKP46511.1"/>
    </source>
</evidence>
<dbReference type="AlphaFoldDB" id="A0A0G0A5I3"/>
<dbReference type="EMBL" id="LBOZ01000010">
    <property type="protein sequence ID" value="KKP46511.1"/>
    <property type="molecule type" value="Genomic_DNA"/>
</dbReference>
<evidence type="ECO:0000313" key="2">
    <source>
        <dbReference type="Proteomes" id="UP000033995"/>
    </source>
</evidence>
<accession>A0A0G0A5I3</accession>
<dbReference type="Pfam" id="PF08843">
    <property type="entry name" value="AbiEii"/>
    <property type="match status" value="1"/>
</dbReference>